<organism evidence="1 2">
    <name type="scientific">Popillia japonica</name>
    <name type="common">Japanese beetle</name>
    <dbReference type="NCBI Taxonomy" id="7064"/>
    <lineage>
        <taxon>Eukaryota</taxon>
        <taxon>Metazoa</taxon>
        <taxon>Ecdysozoa</taxon>
        <taxon>Arthropoda</taxon>
        <taxon>Hexapoda</taxon>
        <taxon>Insecta</taxon>
        <taxon>Pterygota</taxon>
        <taxon>Neoptera</taxon>
        <taxon>Endopterygota</taxon>
        <taxon>Coleoptera</taxon>
        <taxon>Polyphaga</taxon>
        <taxon>Scarabaeiformia</taxon>
        <taxon>Scarabaeidae</taxon>
        <taxon>Rutelinae</taxon>
        <taxon>Popillia</taxon>
    </lineage>
</organism>
<evidence type="ECO:0008006" key="3">
    <source>
        <dbReference type="Google" id="ProtNLM"/>
    </source>
</evidence>
<evidence type="ECO:0000313" key="2">
    <source>
        <dbReference type="Proteomes" id="UP001458880"/>
    </source>
</evidence>
<dbReference type="EMBL" id="JASPKY010000134">
    <property type="protein sequence ID" value="KAK9731313.1"/>
    <property type="molecule type" value="Genomic_DNA"/>
</dbReference>
<sequence>MISGKSYVKKRKIMIIEYTRVDVKNDFWEKLCEETEDYDNRIYVLGDFNARVGQRDGQSQNVVGAYGEAIKSNNGQRLIEYLELGKEMDRVKM</sequence>
<keyword evidence="2" id="KW-1185">Reference proteome</keyword>
<dbReference type="AlphaFoldDB" id="A0AAW1LC66"/>
<evidence type="ECO:0000313" key="1">
    <source>
        <dbReference type="EMBL" id="KAK9731313.1"/>
    </source>
</evidence>
<protein>
    <recommendedName>
        <fullName evidence="3">Craniofacial development protein 2-like</fullName>
    </recommendedName>
</protein>
<reference evidence="1 2" key="1">
    <citation type="journal article" date="2024" name="BMC Genomics">
        <title>De novo assembly and annotation of Popillia japonica's genome with initial clues to its potential as an invasive pest.</title>
        <authorList>
            <person name="Cucini C."/>
            <person name="Boschi S."/>
            <person name="Funari R."/>
            <person name="Cardaioli E."/>
            <person name="Iannotti N."/>
            <person name="Marturano G."/>
            <person name="Paoli F."/>
            <person name="Bruttini M."/>
            <person name="Carapelli A."/>
            <person name="Frati F."/>
            <person name="Nardi F."/>
        </authorList>
    </citation>
    <scope>NUCLEOTIDE SEQUENCE [LARGE SCALE GENOMIC DNA]</scope>
    <source>
        <strain evidence="1">DMR45628</strain>
    </source>
</reference>
<comment type="caution">
    <text evidence="1">The sequence shown here is derived from an EMBL/GenBank/DDBJ whole genome shotgun (WGS) entry which is preliminary data.</text>
</comment>
<dbReference type="Proteomes" id="UP001458880">
    <property type="component" value="Unassembled WGS sequence"/>
</dbReference>
<name>A0AAW1LC66_POPJA</name>
<proteinExistence type="predicted"/>
<gene>
    <name evidence="1" type="ORF">QE152_g13753</name>
</gene>
<accession>A0AAW1LC66</accession>